<evidence type="ECO:0000313" key="3">
    <source>
        <dbReference type="Proteomes" id="UP000002051"/>
    </source>
</evidence>
<dbReference type="HOGENOM" id="CLU_2174786_0_0_1"/>
<dbReference type="EMBL" id="CM001224">
    <property type="protein sequence ID" value="KEH19244.1"/>
    <property type="molecule type" value="Genomic_DNA"/>
</dbReference>
<reference evidence="1 3" key="2">
    <citation type="journal article" date="2014" name="BMC Genomics">
        <title>An improved genome release (version Mt4.0) for the model legume Medicago truncatula.</title>
        <authorList>
            <person name="Tang H."/>
            <person name="Krishnakumar V."/>
            <person name="Bidwell S."/>
            <person name="Rosen B."/>
            <person name="Chan A."/>
            <person name="Zhou S."/>
            <person name="Gentzbittel L."/>
            <person name="Childs K.L."/>
            <person name="Yandell M."/>
            <person name="Gundlach H."/>
            <person name="Mayer K.F."/>
            <person name="Schwartz D.C."/>
            <person name="Town C.D."/>
        </authorList>
    </citation>
    <scope>GENOME REANNOTATION</scope>
    <source>
        <strain evidence="1">A17</strain>
        <strain evidence="2 3">cv. Jemalong A17</strain>
    </source>
</reference>
<organism evidence="1 3">
    <name type="scientific">Medicago truncatula</name>
    <name type="common">Barrel medic</name>
    <name type="synonym">Medicago tribuloides</name>
    <dbReference type="NCBI Taxonomy" id="3880"/>
    <lineage>
        <taxon>Eukaryota</taxon>
        <taxon>Viridiplantae</taxon>
        <taxon>Streptophyta</taxon>
        <taxon>Embryophyta</taxon>
        <taxon>Tracheophyta</taxon>
        <taxon>Spermatophyta</taxon>
        <taxon>Magnoliopsida</taxon>
        <taxon>eudicotyledons</taxon>
        <taxon>Gunneridae</taxon>
        <taxon>Pentapetalae</taxon>
        <taxon>rosids</taxon>
        <taxon>fabids</taxon>
        <taxon>Fabales</taxon>
        <taxon>Fabaceae</taxon>
        <taxon>Papilionoideae</taxon>
        <taxon>50 kb inversion clade</taxon>
        <taxon>NPAAA clade</taxon>
        <taxon>Hologalegina</taxon>
        <taxon>IRL clade</taxon>
        <taxon>Trifolieae</taxon>
        <taxon>Medicago</taxon>
    </lineage>
</organism>
<gene>
    <name evidence="1" type="ordered locus">MTR_8g445570</name>
</gene>
<reference evidence="2" key="3">
    <citation type="submission" date="2015-04" db="UniProtKB">
        <authorList>
            <consortium name="EnsemblPlants"/>
        </authorList>
    </citation>
    <scope>IDENTIFICATION</scope>
    <source>
        <strain evidence="2">cv. Jemalong A17</strain>
    </source>
</reference>
<accession>A0A072TP10</accession>
<protein>
    <submittedName>
        <fullName evidence="1">Otubain</fullName>
    </submittedName>
</protein>
<dbReference type="AlphaFoldDB" id="A0A072TP10"/>
<dbReference type="EnsemblPlants" id="KEH19244">
    <property type="protein sequence ID" value="KEH19244"/>
    <property type="gene ID" value="MTR_8g445570"/>
</dbReference>
<dbReference type="Proteomes" id="UP000002051">
    <property type="component" value="Chromosome 8"/>
</dbReference>
<reference evidence="1 3" key="1">
    <citation type="journal article" date="2011" name="Nature">
        <title>The Medicago genome provides insight into the evolution of rhizobial symbioses.</title>
        <authorList>
            <person name="Young N.D."/>
            <person name="Debelle F."/>
            <person name="Oldroyd G.E."/>
            <person name="Geurts R."/>
            <person name="Cannon S.B."/>
            <person name="Udvardi M.K."/>
            <person name="Benedito V.A."/>
            <person name="Mayer K.F."/>
            <person name="Gouzy J."/>
            <person name="Schoof H."/>
            <person name="Van de Peer Y."/>
            <person name="Proost S."/>
            <person name="Cook D.R."/>
            <person name="Meyers B.C."/>
            <person name="Spannagl M."/>
            <person name="Cheung F."/>
            <person name="De Mita S."/>
            <person name="Krishnakumar V."/>
            <person name="Gundlach H."/>
            <person name="Zhou S."/>
            <person name="Mudge J."/>
            <person name="Bharti A.K."/>
            <person name="Murray J.D."/>
            <person name="Naoumkina M.A."/>
            <person name="Rosen B."/>
            <person name="Silverstein K.A."/>
            <person name="Tang H."/>
            <person name="Rombauts S."/>
            <person name="Zhao P.X."/>
            <person name="Zhou P."/>
            <person name="Barbe V."/>
            <person name="Bardou P."/>
            <person name="Bechner M."/>
            <person name="Bellec A."/>
            <person name="Berger A."/>
            <person name="Berges H."/>
            <person name="Bidwell S."/>
            <person name="Bisseling T."/>
            <person name="Choisne N."/>
            <person name="Couloux A."/>
            <person name="Denny R."/>
            <person name="Deshpande S."/>
            <person name="Dai X."/>
            <person name="Doyle J.J."/>
            <person name="Dudez A.M."/>
            <person name="Farmer A.D."/>
            <person name="Fouteau S."/>
            <person name="Franken C."/>
            <person name="Gibelin C."/>
            <person name="Gish J."/>
            <person name="Goldstein S."/>
            <person name="Gonzalez A.J."/>
            <person name="Green P.J."/>
            <person name="Hallab A."/>
            <person name="Hartog M."/>
            <person name="Hua A."/>
            <person name="Humphray S.J."/>
            <person name="Jeong D.H."/>
            <person name="Jing Y."/>
            <person name="Jocker A."/>
            <person name="Kenton S.M."/>
            <person name="Kim D.J."/>
            <person name="Klee K."/>
            <person name="Lai H."/>
            <person name="Lang C."/>
            <person name="Lin S."/>
            <person name="Macmil S.L."/>
            <person name="Magdelenat G."/>
            <person name="Matthews L."/>
            <person name="McCorrison J."/>
            <person name="Monaghan E.L."/>
            <person name="Mun J.H."/>
            <person name="Najar F.Z."/>
            <person name="Nicholson C."/>
            <person name="Noirot C."/>
            <person name="O'Bleness M."/>
            <person name="Paule C.R."/>
            <person name="Poulain J."/>
            <person name="Prion F."/>
            <person name="Qin B."/>
            <person name="Qu C."/>
            <person name="Retzel E.F."/>
            <person name="Riddle C."/>
            <person name="Sallet E."/>
            <person name="Samain S."/>
            <person name="Samson N."/>
            <person name="Sanders I."/>
            <person name="Saurat O."/>
            <person name="Scarpelli C."/>
            <person name="Schiex T."/>
            <person name="Segurens B."/>
            <person name="Severin A.J."/>
            <person name="Sherrier D.J."/>
            <person name="Shi R."/>
            <person name="Sims S."/>
            <person name="Singer S.R."/>
            <person name="Sinharoy S."/>
            <person name="Sterck L."/>
            <person name="Viollet A."/>
            <person name="Wang B.B."/>
            <person name="Wang K."/>
            <person name="Wang M."/>
            <person name="Wang X."/>
            <person name="Warfsmann J."/>
            <person name="Weissenbach J."/>
            <person name="White D.D."/>
            <person name="White J.D."/>
            <person name="Wiley G.B."/>
            <person name="Wincker P."/>
            <person name="Xing Y."/>
            <person name="Yang L."/>
            <person name="Yao Z."/>
            <person name="Ying F."/>
            <person name="Zhai J."/>
            <person name="Zhou L."/>
            <person name="Zuber A."/>
            <person name="Denarie J."/>
            <person name="Dixon R.A."/>
            <person name="May G.D."/>
            <person name="Schwartz D.C."/>
            <person name="Rogers J."/>
            <person name="Quetier F."/>
            <person name="Town C.D."/>
            <person name="Roe B.A."/>
        </authorList>
    </citation>
    <scope>NUCLEOTIDE SEQUENCE [LARGE SCALE GENOMIC DNA]</scope>
    <source>
        <strain evidence="1">A17</strain>
        <strain evidence="2 3">cv. Jemalong A17</strain>
    </source>
</reference>
<name>A0A072TP10_MEDTR</name>
<evidence type="ECO:0000313" key="2">
    <source>
        <dbReference type="EnsemblPlants" id="KEH19244"/>
    </source>
</evidence>
<sequence length="110" mass="12829">MNCKATRSRKCGCLFKICGYVIKELNAWKLAILNGIHNHEMLSYLDGHLLARRLMEDDKKIVHDLTKSLVKSNNILRNLKGKRESMTNIKPLYNERHKFKKAIRGDMTNM</sequence>
<evidence type="ECO:0000313" key="1">
    <source>
        <dbReference type="EMBL" id="KEH19244.1"/>
    </source>
</evidence>
<proteinExistence type="predicted"/>
<keyword evidence="3" id="KW-1185">Reference proteome</keyword>